<dbReference type="OMA" id="SSEYMEC"/>
<evidence type="ECO:0000256" key="8">
    <source>
        <dbReference type="SAM" id="MobiDB-lite"/>
    </source>
</evidence>
<dbReference type="Pfam" id="PF00931">
    <property type="entry name" value="NB-ARC"/>
    <property type="match status" value="1"/>
</dbReference>
<dbReference type="PANTHER" id="PTHR11017">
    <property type="entry name" value="LEUCINE-RICH REPEAT-CONTAINING PROTEIN"/>
    <property type="match status" value="1"/>
</dbReference>
<evidence type="ECO:0000259" key="9">
    <source>
        <dbReference type="PROSITE" id="PS50104"/>
    </source>
</evidence>
<evidence type="ECO:0000256" key="2">
    <source>
        <dbReference type="ARBA" id="ARBA00022614"/>
    </source>
</evidence>
<keyword evidence="6" id="KW-0520">NAD</keyword>
<feature type="domain" description="TIR" evidence="9">
    <location>
        <begin position="21"/>
        <end position="187"/>
    </location>
</feature>
<evidence type="ECO:0000256" key="3">
    <source>
        <dbReference type="ARBA" id="ARBA00022737"/>
    </source>
</evidence>
<name>A0A7N2RB45_QUELO</name>
<dbReference type="InParanoid" id="A0A7N2RB45"/>
<evidence type="ECO:0000256" key="5">
    <source>
        <dbReference type="ARBA" id="ARBA00022821"/>
    </source>
</evidence>
<comment type="catalytic activity">
    <reaction evidence="7">
        <text>NAD(+) + H2O = ADP-D-ribose + nicotinamide + H(+)</text>
        <dbReference type="Rhea" id="RHEA:16301"/>
        <dbReference type="ChEBI" id="CHEBI:15377"/>
        <dbReference type="ChEBI" id="CHEBI:15378"/>
        <dbReference type="ChEBI" id="CHEBI:17154"/>
        <dbReference type="ChEBI" id="CHEBI:57540"/>
        <dbReference type="ChEBI" id="CHEBI:57967"/>
        <dbReference type="EC" id="3.2.2.6"/>
    </reaction>
    <physiologicalReaction direction="left-to-right" evidence="7">
        <dbReference type="Rhea" id="RHEA:16302"/>
    </physiologicalReaction>
</comment>
<reference evidence="10 11" key="1">
    <citation type="journal article" date="2016" name="G3 (Bethesda)">
        <title>First Draft Assembly and Annotation of the Genome of a California Endemic Oak Quercus lobata Nee (Fagaceae).</title>
        <authorList>
            <person name="Sork V.L."/>
            <person name="Fitz-Gibbon S.T."/>
            <person name="Puiu D."/>
            <person name="Crepeau M."/>
            <person name="Gugger P.F."/>
            <person name="Sherman R."/>
            <person name="Stevens K."/>
            <person name="Langley C.H."/>
            <person name="Pellegrini M."/>
            <person name="Salzberg S.L."/>
        </authorList>
    </citation>
    <scope>NUCLEOTIDE SEQUENCE [LARGE SCALE GENOMIC DNA]</scope>
    <source>
        <strain evidence="10 11">cv. SW786</strain>
    </source>
</reference>
<dbReference type="RefSeq" id="XP_030935018.1">
    <property type="nucleotide sequence ID" value="XM_031079158.1"/>
</dbReference>
<dbReference type="FunCoup" id="A0A7N2RB45">
    <property type="interactions" value="311"/>
</dbReference>
<dbReference type="EMBL" id="LRBV02000009">
    <property type="status" value="NOT_ANNOTATED_CDS"/>
    <property type="molecule type" value="Genomic_DNA"/>
</dbReference>
<dbReference type="SMART" id="SM00255">
    <property type="entry name" value="TIR"/>
    <property type="match status" value="1"/>
</dbReference>
<dbReference type="Gramene" id="QL09p048934:mrna">
    <property type="protein sequence ID" value="QL09p048934:mrna"/>
    <property type="gene ID" value="QL09p048934"/>
</dbReference>
<dbReference type="Gene3D" id="1.10.8.430">
    <property type="entry name" value="Helical domain of apoptotic protease-activating factors"/>
    <property type="match status" value="1"/>
</dbReference>
<dbReference type="GO" id="GO:0007165">
    <property type="term" value="P:signal transduction"/>
    <property type="evidence" value="ECO:0007669"/>
    <property type="project" value="InterPro"/>
</dbReference>
<dbReference type="InterPro" id="IPR011713">
    <property type="entry name" value="Leu-rich_rpt_3"/>
</dbReference>
<dbReference type="InterPro" id="IPR035897">
    <property type="entry name" value="Toll_tir_struct_dom_sf"/>
</dbReference>
<dbReference type="InterPro" id="IPR032675">
    <property type="entry name" value="LRR_dom_sf"/>
</dbReference>
<dbReference type="Pfam" id="PF07725">
    <property type="entry name" value="LRR_3"/>
    <property type="match status" value="1"/>
</dbReference>
<dbReference type="SUPFAM" id="SSF52058">
    <property type="entry name" value="L domain-like"/>
    <property type="match status" value="1"/>
</dbReference>
<dbReference type="Pfam" id="PF23286">
    <property type="entry name" value="LRR_13"/>
    <property type="match status" value="1"/>
</dbReference>
<dbReference type="GO" id="GO:0061809">
    <property type="term" value="F:NAD+ nucleosidase activity, cyclic ADP-ribose generating"/>
    <property type="evidence" value="ECO:0007669"/>
    <property type="project" value="UniProtKB-EC"/>
</dbReference>
<dbReference type="AlphaFoldDB" id="A0A7N2RB45"/>
<keyword evidence="5" id="KW-0611">Plant defense</keyword>
<dbReference type="FunFam" id="3.40.50.10140:FF:000007">
    <property type="entry name" value="Disease resistance protein (TIR-NBS-LRR class)"/>
    <property type="match status" value="1"/>
</dbReference>
<dbReference type="PRINTS" id="PR00364">
    <property type="entry name" value="DISEASERSIST"/>
</dbReference>
<dbReference type="InterPro" id="IPR001611">
    <property type="entry name" value="Leu-rich_rpt"/>
</dbReference>
<dbReference type="PROSITE" id="PS51450">
    <property type="entry name" value="LRR"/>
    <property type="match status" value="1"/>
</dbReference>
<evidence type="ECO:0000313" key="10">
    <source>
        <dbReference type="EnsemblPlants" id="QL09p048934:mrna"/>
    </source>
</evidence>
<sequence>MASMSTEKASSSLSFSSIPQWKYDVFLSFRGEDTLYSFKDRLYDALKQKDIFTFKDKGKLGKGKSISPEHLKAIEESRFVIVIFSKNYASSTWCLDELAKVTRCMKKTGMTILPVFYNVDPSDVREQTGTFAKAFLEHEEHFKENIEKVQTWRAALREVANLASWHLQNETETKFIQNIVRLILNKLSGTFLVDTNGLVGINLRVEKLKSHLAMESNDVRIIGICGTGGMSKTTLARVVYGMISNQFEACCFIANVREVFKKYGLLWLQQTLLNELLMHNDMNVQGVDCGVLIKNRLRHKKIFLILDDVNELDQLNKLVGGHDWFGPGSRIIITTRDVHLLMTRKVDGIYEIEGLNYDEAFQLFNLKAFGKEHPTTDYLELSQAFVHYASGLPLAIEVLGSFLFKRRIDEWQSALDRLEKFPERKILNVLQISYDGLQETEKEIFLDNACFFNHMSRDFIIEIVDHLELLPKIELRVLNEKSLIKFHDKQLWMHDLLQQMGRDIVCHECSKDPGKRSRLWVYKDIDDVLTKKMGTETVQSIVLELSEPKKVYWDREAFSKMKCLKLLQIHHVQLMHDPKHLPNSLRFLDWSEYPSKSLPSSFQSNELVKLRLNCSNIERLWKGTKSFERLKFIELNKSLKLIETPDITEVPVLEKLILEDCVKLCEIHPSVGVHERLTLLNLKGCKSLKILPNKFEMKSLDILILSGCLKLKRIPEFAKNMGCVSGLYLDGIAITKLPTSIGNLTRLASLSVRDCKNLMSLPLTLFNMESLVNVNFSGCSKLCKLLENLGTTESVEELDVGGSAIRMMRSSNAFFKTLKKLAFGGFKLRNPDPMGSLSTSLLRSCSLIDLDISYCNLNAIPNDICCLSSLKHLDLSGNNFGCLPESIAQLSILKSLSVKNCTSLLSLPKLPLNIDCIWGFGCTSLDTVPNLLKPNSLCEAELWLSGCSKLVDNQGFIDMFLAMIKKNLQGHSIAYRYGMVIPGSEIPEWFCHQSMGAEVNIKQPSHLCYDEWVGIAFCVVICSHNQMVDPFLFGSQICFELIANGEHIYPPVGTRVAKVSSDHLWLLYLFPKFFGEEDLIKLLWGCDENGFIKIGIHFRARDFEMKKWGLRRVYKKDIEDHNQTMAQSSNNNIIPYKGLDVFRHNFVNLAVVAKGSKAKRSRDDYDGTTPSGEGSSDDIPHPKRIERVPEFMALGNSDCEESSEYMECCEELSDCQESSESDREA</sequence>
<dbReference type="InterPro" id="IPR042197">
    <property type="entry name" value="Apaf_helical"/>
</dbReference>
<dbReference type="SUPFAM" id="SSF52540">
    <property type="entry name" value="P-loop containing nucleoside triphosphate hydrolases"/>
    <property type="match status" value="1"/>
</dbReference>
<dbReference type="GO" id="GO:0006952">
    <property type="term" value="P:defense response"/>
    <property type="evidence" value="ECO:0007669"/>
    <property type="project" value="InterPro"/>
</dbReference>
<keyword evidence="3" id="KW-0677">Repeat</keyword>
<dbReference type="Proteomes" id="UP000594261">
    <property type="component" value="Chromosome 9"/>
</dbReference>
<dbReference type="GeneID" id="115960322"/>
<dbReference type="SUPFAM" id="SSF52200">
    <property type="entry name" value="Toll/Interleukin receptor TIR domain"/>
    <property type="match status" value="1"/>
</dbReference>
<evidence type="ECO:0000256" key="4">
    <source>
        <dbReference type="ARBA" id="ARBA00022801"/>
    </source>
</evidence>
<dbReference type="PROSITE" id="PS50104">
    <property type="entry name" value="TIR"/>
    <property type="match status" value="1"/>
</dbReference>
<dbReference type="EnsemblPlants" id="QL09p048934:mrna">
    <property type="protein sequence ID" value="QL09p048934:mrna"/>
    <property type="gene ID" value="QL09p048934"/>
</dbReference>
<dbReference type="InterPro" id="IPR044974">
    <property type="entry name" value="Disease_R_plants"/>
</dbReference>
<accession>A0A7N2RB45</accession>
<feature type="region of interest" description="Disordered" evidence="8">
    <location>
        <begin position="1160"/>
        <end position="1192"/>
    </location>
</feature>
<dbReference type="InterPro" id="IPR045344">
    <property type="entry name" value="C-JID"/>
</dbReference>
<keyword evidence="11" id="KW-1185">Reference proteome</keyword>
<evidence type="ECO:0000256" key="6">
    <source>
        <dbReference type="ARBA" id="ARBA00023027"/>
    </source>
</evidence>
<dbReference type="InterPro" id="IPR027417">
    <property type="entry name" value="P-loop_NTPase"/>
</dbReference>
<feature type="compositionally biased region" description="Basic and acidic residues" evidence="8">
    <location>
        <begin position="1178"/>
        <end position="1189"/>
    </location>
</feature>
<keyword evidence="4" id="KW-0378">Hydrolase</keyword>
<evidence type="ECO:0000256" key="7">
    <source>
        <dbReference type="ARBA" id="ARBA00047304"/>
    </source>
</evidence>
<evidence type="ECO:0000256" key="1">
    <source>
        <dbReference type="ARBA" id="ARBA00011982"/>
    </source>
</evidence>
<keyword evidence="2" id="KW-0433">Leucine-rich repeat</keyword>
<protein>
    <recommendedName>
        <fullName evidence="1">ADP-ribosyl cyclase/cyclic ADP-ribose hydrolase</fullName>
        <ecNumber evidence="1">3.2.2.6</ecNumber>
    </recommendedName>
</protein>
<proteinExistence type="predicted"/>
<dbReference type="Pfam" id="PF23282">
    <property type="entry name" value="WHD_ROQ1"/>
    <property type="match status" value="1"/>
</dbReference>
<dbReference type="GO" id="GO:0043531">
    <property type="term" value="F:ADP binding"/>
    <property type="evidence" value="ECO:0007669"/>
    <property type="project" value="InterPro"/>
</dbReference>
<organism evidence="10 11">
    <name type="scientific">Quercus lobata</name>
    <name type="common">Valley oak</name>
    <dbReference type="NCBI Taxonomy" id="97700"/>
    <lineage>
        <taxon>Eukaryota</taxon>
        <taxon>Viridiplantae</taxon>
        <taxon>Streptophyta</taxon>
        <taxon>Embryophyta</taxon>
        <taxon>Tracheophyta</taxon>
        <taxon>Spermatophyta</taxon>
        <taxon>Magnoliopsida</taxon>
        <taxon>eudicotyledons</taxon>
        <taxon>Gunneridae</taxon>
        <taxon>Pentapetalae</taxon>
        <taxon>rosids</taxon>
        <taxon>fabids</taxon>
        <taxon>Fagales</taxon>
        <taxon>Fagaceae</taxon>
        <taxon>Quercus</taxon>
    </lineage>
</organism>
<dbReference type="InterPro" id="IPR058192">
    <property type="entry name" value="WHD_ROQ1-like"/>
</dbReference>
<reference evidence="10" key="2">
    <citation type="submission" date="2021-01" db="UniProtKB">
        <authorList>
            <consortium name="EnsemblPlants"/>
        </authorList>
    </citation>
    <scope>IDENTIFICATION</scope>
</reference>
<dbReference type="Gene3D" id="3.40.50.300">
    <property type="entry name" value="P-loop containing nucleotide triphosphate hydrolases"/>
    <property type="match status" value="1"/>
</dbReference>
<dbReference type="Pfam" id="PF01582">
    <property type="entry name" value="TIR"/>
    <property type="match status" value="1"/>
</dbReference>
<dbReference type="PANTHER" id="PTHR11017:SF573">
    <property type="entry name" value="ADP-RIBOSYL CYCLASE_CYCLIC ADP-RIBOSE HYDROLASE"/>
    <property type="match status" value="1"/>
</dbReference>
<dbReference type="InterPro" id="IPR002182">
    <property type="entry name" value="NB-ARC"/>
</dbReference>
<dbReference type="Pfam" id="PF20160">
    <property type="entry name" value="C-JID"/>
    <property type="match status" value="1"/>
</dbReference>
<gene>
    <name evidence="10" type="primary">LOC115960322</name>
</gene>
<dbReference type="Gene3D" id="3.40.50.10140">
    <property type="entry name" value="Toll/interleukin-1 receptor homology (TIR) domain"/>
    <property type="match status" value="1"/>
</dbReference>
<dbReference type="InterPro" id="IPR000157">
    <property type="entry name" value="TIR_dom"/>
</dbReference>
<evidence type="ECO:0000313" key="11">
    <source>
        <dbReference type="Proteomes" id="UP000594261"/>
    </source>
</evidence>
<dbReference type="InterPro" id="IPR058546">
    <property type="entry name" value="RPS4B/Roq1-like_LRR"/>
</dbReference>
<dbReference type="Gene3D" id="3.80.10.10">
    <property type="entry name" value="Ribonuclease Inhibitor"/>
    <property type="match status" value="2"/>
</dbReference>
<dbReference type="EC" id="3.2.2.6" evidence="1"/>